<dbReference type="Pfam" id="PF16069">
    <property type="entry name" value="DUF4811"/>
    <property type="match status" value="1"/>
</dbReference>
<keyword evidence="1" id="KW-1133">Transmembrane helix</keyword>
<name>A0A1Z5IAK8_9LACO</name>
<accession>A0A1Z5IAK8</accession>
<reference evidence="2 3" key="1">
    <citation type="submission" date="2015-11" db="EMBL/GenBank/DDBJ databases">
        <title>Draft genome sequences of new species of the genus Lactobacillus isolated from orchardgrass silage.</title>
        <authorList>
            <person name="Tohno M."/>
            <person name="Tanizawa Y."/>
            <person name="Arita M."/>
        </authorList>
    </citation>
    <scope>NUCLEOTIDE SEQUENCE [LARGE SCALE GENOMIC DNA]</scope>
    <source>
        <strain evidence="2 3">IWT30</strain>
    </source>
</reference>
<proteinExistence type="predicted"/>
<keyword evidence="3" id="KW-1185">Reference proteome</keyword>
<dbReference type="OrthoDB" id="2249491at2"/>
<dbReference type="EMBL" id="BCMF01000003">
    <property type="protein sequence ID" value="GAW98823.1"/>
    <property type="molecule type" value="Genomic_DNA"/>
</dbReference>
<dbReference type="AlphaFoldDB" id="A0A1Z5IAK8"/>
<comment type="caution">
    <text evidence="2">The sequence shown here is derived from an EMBL/GenBank/DDBJ whole genome shotgun (WGS) entry which is preliminary data.</text>
</comment>
<keyword evidence="1" id="KW-0812">Transmembrane</keyword>
<sequence>MILFLLGLFAVLAFVFFIYIENNAVSITLTLLSLLGLVVSSVYAVKNWQDHYGLEQYTTTTTKNIYSVSPNKQMSMILYQPIGSKNNHQVYIYKNSENAKKPVHTQANSDTKNKLVRISGTTQMTTTVTRWRYKNNAAKFWFGFTGENHKFVKRTNKIEVNKNWLVLSVAQSKALQKQMKNKTYQAQLKQQGKAFVMKGMQAAMMKDPTMSKADQAKLQKQLTAEFQAQTIKKLIAQVQK</sequence>
<protein>
    <recommendedName>
        <fullName evidence="4">DUF4811 domain-containing protein</fullName>
    </recommendedName>
</protein>
<dbReference type="InterPro" id="IPR032083">
    <property type="entry name" value="DUF4811"/>
</dbReference>
<evidence type="ECO:0000256" key="1">
    <source>
        <dbReference type="SAM" id="Phobius"/>
    </source>
</evidence>
<keyword evidence="1" id="KW-0472">Membrane</keyword>
<evidence type="ECO:0008006" key="4">
    <source>
        <dbReference type="Google" id="ProtNLM"/>
    </source>
</evidence>
<gene>
    <name evidence="2" type="ORF">IWT30_00782</name>
</gene>
<organism evidence="2 3">
    <name type="scientific">Secundilactobacillus mixtipabuli</name>
    <dbReference type="NCBI Taxonomy" id="1435342"/>
    <lineage>
        <taxon>Bacteria</taxon>
        <taxon>Bacillati</taxon>
        <taxon>Bacillota</taxon>
        <taxon>Bacilli</taxon>
        <taxon>Lactobacillales</taxon>
        <taxon>Lactobacillaceae</taxon>
        <taxon>Secundilactobacillus</taxon>
    </lineage>
</organism>
<dbReference type="Proteomes" id="UP000198374">
    <property type="component" value="Unassembled WGS sequence"/>
</dbReference>
<evidence type="ECO:0000313" key="3">
    <source>
        <dbReference type="Proteomes" id="UP000198374"/>
    </source>
</evidence>
<feature type="transmembrane region" description="Helical" evidence="1">
    <location>
        <begin position="27"/>
        <end position="45"/>
    </location>
</feature>
<dbReference type="RefSeq" id="WP_089108622.1">
    <property type="nucleotide sequence ID" value="NZ_BCMF01000003.1"/>
</dbReference>
<evidence type="ECO:0000313" key="2">
    <source>
        <dbReference type="EMBL" id="GAW98823.1"/>
    </source>
</evidence>